<evidence type="ECO:0000313" key="2">
    <source>
        <dbReference type="EMBL" id="BDC98185.1"/>
    </source>
</evidence>
<dbReference type="InterPro" id="IPR025112">
    <property type="entry name" value="PCMD"/>
</dbReference>
<evidence type="ECO:0000259" key="1">
    <source>
        <dbReference type="Pfam" id="PF13201"/>
    </source>
</evidence>
<proteinExistence type="predicted"/>
<dbReference type="Pfam" id="PF13201">
    <property type="entry name" value="PCMD"/>
    <property type="match status" value="1"/>
</dbReference>
<dbReference type="EMBL" id="AP025292">
    <property type="protein sequence ID" value="BDC98185.1"/>
    <property type="molecule type" value="Genomic_DNA"/>
</dbReference>
<sequence>MNQSIRYIGLCFLLFATISCRIDESYFGLNDQAEILTFNLPNQIGAAKIDTATQRIVLDLPFGTDLQEITPVSITTSSLSSLSPEEDISQNFSDKVTYTVRAENGTEKQWEVTVNLVISEDGDQPTNSNFESWYTDEYSSFFGKVEYQQIGVSKESDNFWCTPNEGSKRAGKAENNIPFQKSDGPAVRLTTIDVSTVEGFPPIAAGSLYSGTFNYGSNLIPNPYELPTFGQPFTARPKGFSISYRYFPGTGKQYRGINGDKVLPVDDQADAADLYVLLRNNDGNGNIQRIGTAWLRVIDKSFDPANNQVDEGWQTAQIEMIYGPNDQLPDYALPKASEYVSLNESGFFDDPQANPNEIVVVFSPSANGNDFAGVIDSELNVANFKLIY</sequence>
<name>A0ABM7VB91_9BACT</name>
<dbReference type="Proteomes" id="UP001354989">
    <property type="component" value="Chromosome"/>
</dbReference>
<gene>
    <name evidence="2" type="ORF">PEPS_04660</name>
</gene>
<keyword evidence="3" id="KW-1185">Reference proteome</keyword>
<dbReference type="RefSeq" id="WP_338397534.1">
    <property type="nucleotide sequence ID" value="NZ_AP025292.1"/>
</dbReference>
<evidence type="ECO:0000313" key="3">
    <source>
        <dbReference type="Proteomes" id="UP001354989"/>
    </source>
</evidence>
<dbReference type="Gene3D" id="2.60.120.890">
    <property type="entry name" value="BT2081, beta-jelly-roll domain"/>
    <property type="match status" value="1"/>
</dbReference>
<accession>A0ABM7VB91</accession>
<dbReference type="PROSITE" id="PS51257">
    <property type="entry name" value="PROKAR_LIPOPROTEIN"/>
    <property type="match status" value="1"/>
</dbReference>
<organism evidence="2 3">
    <name type="scientific">Persicobacter psychrovividus</name>
    <dbReference type="NCBI Taxonomy" id="387638"/>
    <lineage>
        <taxon>Bacteria</taxon>
        <taxon>Pseudomonadati</taxon>
        <taxon>Bacteroidota</taxon>
        <taxon>Cytophagia</taxon>
        <taxon>Cytophagales</taxon>
        <taxon>Persicobacteraceae</taxon>
        <taxon>Persicobacter</taxon>
    </lineage>
</organism>
<reference evidence="2 3" key="1">
    <citation type="submission" date="2021-12" db="EMBL/GenBank/DDBJ databases">
        <title>Genome sequencing of bacteria with rrn-lacking chromosome and rrn-plasmid.</title>
        <authorList>
            <person name="Anda M."/>
            <person name="Iwasaki W."/>
        </authorList>
    </citation>
    <scope>NUCLEOTIDE SEQUENCE [LARGE SCALE GENOMIC DNA]</scope>
    <source>
        <strain evidence="2 3">NBRC 101262</strain>
    </source>
</reference>
<dbReference type="Gene3D" id="2.60.40.2340">
    <property type="match status" value="1"/>
</dbReference>
<dbReference type="InterPro" id="IPR038653">
    <property type="entry name" value="Put_CMD_sf"/>
</dbReference>
<feature type="domain" description="Putative carbohydrate metabolism" evidence="1">
    <location>
        <begin position="129"/>
        <end position="387"/>
    </location>
</feature>
<protein>
    <recommendedName>
        <fullName evidence="1">Putative carbohydrate metabolism domain-containing protein</fullName>
    </recommendedName>
</protein>